<dbReference type="Pfam" id="PF03706">
    <property type="entry name" value="LPG_synthase_TM"/>
    <property type="match status" value="1"/>
</dbReference>
<evidence type="ECO:0000256" key="1">
    <source>
        <dbReference type="ARBA" id="ARBA00004651"/>
    </source>
</evidence>
<dbReference type="NCBIfam" id="TIGR00374">
    <property type="entry name" value="flippase-like domain"/>
    <property type="match status" value="1"/>
</dbReference>
<proteinExistence type="predicted"/>
<feature type="transmembrane region" description="Helical" evidence="6">
    <location>
        <begin position="136"/>
        <end position="162"/>
    </location>
</feature>
<keyword evidence="5 6" id="KW-0472">Membrane</keyword>
<keyword evidence="4 6" id="KW-1133">Transmembrane helix</keyword>
<evidence type="ECO:0000256" key="6">
    <source>
        <dbReference type="SAM" id="Phobius"/>
    </source>
</evidence>
<organism evidence="7 8">
    <name type="scientific">Mucilaginibacter conchicola</name>
    <dbReference type="NCBI Taxonomy" id="2303333"/>
    <lineage>
        <taxon>Bacteria</taxon>
        <taxon>Pseudomonadati</taxon>
        <taxon>Bacteroidota</taxon>
        <taxon>Sphingobacteriia</taxon>
        <taxon>Sphingobacteriales</taxon>
        <taxon>Sphingobacteriaceae</taxon>
        <taxon>Mucilaginibacter</taxon>
    </lineage>
</organism>
<dbReference type="PANTHER" id="PTHR37693">
    <property type="entry name" value="PHOSPHATIDYLGLYCEROL LYSYLTRANSFERASE"/>
    <property type="match status" value="1"/>
</dbReference>
<feature type="transmembrane region" description="Helical" evidence="6">
    <location>
        <begin position="30"/>
        <end position="47"/>
    </location>
</feature>
<feature type="transmembrane region" description="Helical" evidence="6">
    <location>
        <begin position="59"/>
        <end position="78"/>
    </location>
</feature>
<feature type="transmembrane region" description="Helical" evidence="6">
    <location>
        <begin position="269"/>
        <end position="297"/>
    </location>
</feature>
<evidence type="ECO:0000256" key="4">
    <source>
        <dbReference type="ARBA" id="ARBA00022989"/>
    </source>
</evidence>
<sequence length="361" mass="40157">MTETTEPNVQPEKQDAKNVFNKKVIIKGSLWFALITVATIAAVFFYNNTGDTVKALQHISYKYIAICFVMLFIDLMLGSWRNHIYVQKLAPGVSHWVSFRANVANMFMGAVTPAHGGAGPAQIFVYTSNGVKFVDAFAISLINMGATLIFMPLAGFVAIMLMNTTEVGHAVPAMLQYGFIFFLLFLLAFLLAFWKPLLMGSLIKEIAKGLSRVFPKRKDKLEKWANNSFESISKYQQSCSVIISKNPYLFPLSLVITTALYMNKYCMQWVILLGLGVHANLVQVISIQILIQFMIYFAPTPGGSGFAEGFISALFGKIVPAALLSIFTLLQRSFLLFFPAMVGAYVVISLLRKQTMKQSVK</sequence>
<gene>
    <name evidence="7" type="ORF">D0C36_21560</name>
</gene>
<comment type="subcellular location">
    <subcellularLocation>
        <location evidence="1">Cell membrane</location>
        <topology evidence="1">Multi-pass membrane protein</topology>
    </subcellularLocation>
</comment>
<evidence type="ECO:0000313" key="8">
    <source>
        <dbReference type="Proteomes" id="UP000264217"/>
    </source>
</evidence>
<dbReference type="PANTHER" id="PTHR37693:SF1">
    <property type="entry name" value="INTEGRAL MEMBRANE PROTEIN"/>
    <property type="match status" value="1"/>
</dbReference>
<evidence type="ECO:0000256" key="2">
    <source>
        <dbReference type="ARBA" id="ARBA00022475"/>
    </source>
</evidence>
<dbReference type="InterPro" id="IPR022791">
    <property type="entry name" value="L-PG_synthase/AglD"/>
</dbReference>
<feature type="transmembrane region" description="Helical" evidence="6">
    <location>
        <begin position="174"/>
        <end position="194"/>
    </location>
</feature>
<evidence type="ECO:0000256" key="5">
    <source>
        <dbReference type="ARBA" id="ARBA00023136"/>
    </source>
</evidence>
<evidence type="ECO:0000313" key="7">
    <source>
        <dbReference type="EMBL" id="RFZ90382.1"/>
    </source>
</evidence>
<dbReference type="AlphaFoldDB" id="A0A372NN61"/>
<keyword evidence="3 6" id="KW-0812">Transmembrane</keyword>
<comment type="caution">
    <text evidence="7">The sequence shown here is derived from an EMBL/GenBank/DDBJ whole genome shotgun (WGS) entry which is preliminary data.</text>
</comment>
<dbReference type="EMBL" id="QWDC01000004">
    <property type="protein sequence ID" value="RFZ90382.1"/>
    <property type="molecule type" value="Genomic_DNA"/>
</dbReference>
<feature type="transmembrane region" description="Helical" evidence="6">
    <location>
        <begin position="309"/>
        <end position="327"/>
    </location>
</feature>
<dbReference type="OrthoDB" id="9810654at2"/>
<evidence type="ECO:0000256" key="3">
    <source>
        <dbReference type="ARBA" id="ARBA00022692"/>
    </source>
</evidence>
<dbReference type="GO" id="GO:0005886">
    <property type="term" value="C:plasma membrane"/>
    <property type="evidence" value="ECO:0007669"/>
    <property type="project" value="UniProtKB-SubCell"/>
</dbReference>
<keyword evidence="2" id="KW-1003">Cell membrane</keyword>
<dbReference type="Proteomes" id="UP000264217">
    <property type="component" value="Unassembled WGS sequence"/>
</dbReference>
<name>A0A372NN61_9SPHI</name>
<dbReference type="RefSeq" id="WP_117393795.1">
    <property type="nucleotide sequence ID" value="NZ_QWDC01000004.1"/>
</dbReference>
<protein>
    <submittedName>
        <fullName evidence="7">UPF0104 family protein</fullName>
    </submittedName>
</protein>
<accession>A0A372NN61</accession>
<reference evidence="7 8" key="1">
    <citation type="submission" date="2018-08" db="EMBL/GenBank/DDBJ databases">
        <title>Mucilaginibacter sp. MYSH2.</title>
        <authorList>
            <person name="Seo T."/>
        </authorList>
    </citation>
    <scope>NUCLEOTIDE SEQUENCE [LARGE SCALE GENOMIC DNA]</scope>
    <source>
        <strain evidence="7 8">MYSH2</strain>
    </source>
</reference>
<keyword evidence="8" id="KW-1185">Reference proteome</keyword>
<feature type="transmembrane region" description="Helical" evidence="6">
    <location>
        <begin position="333"/>
        <end position="351"/>
    </location>
</feature>